<dbReference type="Proteomes" id="UP000095285">
    <property type="component" value="Unassembled WGS sequence"/>
</dbReference>
<feature type="signal peptide" evidence="1">
    <location>
        <begin position="1"/>
        <end position="15"/>
    </location>
</feature>
<evidence type="ECO:0000256" key="1">
    <source>
        <dbReference type="SAM" id="SignalP"/>
    </source>
</evidence>
<dbReference type="AlphaFoldDB" id="A0A1I7VQX2"/>
<feature type="chain" id="PRO_5012136381" evidence="1">
    <location>
        <begin position="16"/>
        <end position="76"/>
    </location>
</feature>
<dbReference type="WBParaSite" id="EN70_5292">
    <property type="protein sequence ID" value="EN70_5292"/>
    <property type="gene ID" value="EN70_5292"/>
</dbReference>
<sequence>MPLSLLFCLIASANAYWPQLTGQMKGEWALVQPFFLGLRIKQAMLSLKKAAWSFRLPNKLPSPGSFSSDQCPEPPA</sequence>
<evidence type="ECO:0000313" key="3">
    <source>
        <dbReference type="WBParaSite" id="EN70_5292"/>
    </source>
</evidence>
<name>A0A1I7VQX2_LOALO</name>
<protein>
    <submittedName>
        <fullName evidence="3">Secreted protein</fullName>
    </submittedName>
</protein>
<keyword evidence="1" id="KW-0732">Signal</keyword>
<proteinExistence type="predicted"/>
<accession>A0A1I7VQX2</accession>
<evidence type="ECO:0000313" key="2">
    <source>
        <dbReference type="Proteomes" id="UP000095285"/>
    </source>
</evidence>
<reference evidence="2" key="1">
    <citation type="submission" date="2012-04" db="EMBL/GenBank/DDBJ databases">
        <title>The Genome Sequence of Loa loa.</title>
        <authorList>
            <consortium name="The Broad Institute Genome Sequencing Platform"/>
            <consortium name="Broad Institute Genome Sequencing Center for Infectious Disease"/>
            <person name="Nutman T.B."/>
            <person name="Fink D.L."/>
            <person name="Russ C."/>
            <person name="Young S."/>
            <person name="Zeng Q."/>
            <person name="Gargeya S."/>
            <person name="Alvarado L."/>
            <person name="Berlin A."/>
            <person name="Chapman S.B."/>
            <person name="Chen Z."/>
            <person name="Freedman E."/>
            <person name="Gellesch M."/>
            <person name="Goldberg J."/>
            <person name="Griggs A."/>
            <person name="Gujja S."/>
            <person name="Heilman E.R."/>
            <person name="Heiman D."/>
            <person name="Howarth C."/>
            <person name="Mehta T."/>
            <person name="Neiman D."/>
            <person name="Pearson M."/>
            <person name="Roberts A."/>
            <person name="Saif S."/>
            <person name="Shea T."/>
            <person name="Shenoy N."/>
            <person name="Sisk P."/>
            <person name="Stolte C."/>
            <person name="Sykes S."/>
            <person name="White J."/>
            <person name="Yandava C."/>
            <person name="Haas B."/>
            <person name="Henn M.R."/>
            <person name="Nusbaum C."/>
            <person name="Birren B."/>
        </authorList>
    </citation>
    <scope>NUCLEOTIDE SEQUENCE [LARGE SCALE GENOMIC DNA]</scope>
</reference>
<keyword evidence="2" id="KW-1185">Reference proteome</keyword>
<reference evidence="3" key="2">
    <citation type="submission" date="2016-11" db="UniProtKB">
        <authorList>
            <consortium name="WormBaseParasite"/>
        </authorList>
    </citation>
    <scope>IDENTIFICATION</scope>
</reference>
<organism evidence="2 3">
    <name type="scientific">Loa loa</name>
    <name type="common">Eye worm</name>
    <name type="synonym">Filaria loa</name>
    <dbReference type="NCBI Taxonomy" id="7209"/>
    <lineage>
        <taxon>Eukaryota</taxon>
        <taxon>Metazoa</taxon>
        <taxon>Ecdysozoa</taxon>
        <taxon>Nematoda</taxon>
        <taxon>Chromadorea</taxon>
        <taxon>Rhabditida</taxon>
        <taxon>Spirurina</taxon>
        <taxon>Spiruromorpha</taxon>
        <taxon>Filarioidea</taxon>
        <taxon>Onchocercidae</taxon>
        <taxon>Loa</taxon>
    </lineage>
</organism>